<evidence type="ECO:0000256" key="7">
    <source>
        <dbReference type="ARBA" id="ARBA00023136"/>
    </source>
</evidence>
<keyword evidence="3" id="KW-0813">Transport</keyword>
<evidence type="ECO:0000256" key="8">
    <source>
        <dbReference type="SAM" id="Phobius"/>
    </source>
</evidence>
<feature type="transmembrane region" description="Helical" evidence="8">
    <location>
        <begin position="349"/>
        <end position="368"/>
    </location>
</feature>
<evidence type="ECO:0000256" key="1">
    <source>
        <dbReference type="ARBA" id="ARBA00004651"/>
    </source>
</evidence>
<keyword evidence="6 8" id="KW-1133">Transmembrane helix</keyword>
<evidence type="ECO:0000256" key="4">
    <source>
        <dbReference type="ARBA" id="ARBA00022475"/>
    </source>
</evidence>
<keyword evidence="7 8" id="KW-0472">Membrane</keyword>
<sequence length="493" mass="54302">MVSYSLSIVKSRLTQGLSLDNTTSSFAMIAVLVLFFIVFPQWSIRYLAHLTQYAIEQFGLSLVVFASAMVLLSLCISLSPLGKQRLGGEASTPEFSTSSWLAMLFTAGMGSGLIFWGIAEPSFHASNLPKFAQNLGDDVDTALALTYFHWGLHAWAIYAISALAIAWFSYNRKRTLHISAAFTSQPKGSLYSVFDWMAVIAIIFGVAGTFANAIALIQTGLEQTLSKPVNSFAFRYSLLIMIAFLFTGSSLLGLKRGIKWLSLFNTLAMLAMVTAVFLLLDPTQTVIRMVSSSVSYIELLPKVSFFIEPQSRDWSLGWTVTYLVWWIAWAPFVGPFIARISKGRTIRQFLACVVLVPSLASIIWFSTFGGASLDSIFSTQIVASVNENYTQGLFVFFEQLPMSRMFAMTALILLVTFIITSADSALLVCAMLTNTTSNKAKVLWAVILVLLSTALLYFNDVDLNKQVAIAGAIPFTLVIILQVVVMLKDMLDK</sequence>
<feature type="transmembrane region" description="Helical" evidence="8">
    <location>
        <begin position="190"/>
        <end position="214"/>
    </location>
</feature>
<gene>
    <name evidence="9" type="primary">opuD</name>
    <name evidence="9" type="ORF">GCM10007938_03600</name>
</gene>
<evidence type="ECO:0000256" key="2">
    <source>
        <dbReference type="ARBA" id="ARBA00005658"/>
    </source>
</evidence>
<comment type="subcellular location">
    <subcellularLocation>
        <location evidence="1">Cell membrane</location>
        <topology evidence="1">Multi-pass membrane protein</topology>
    </subcellularLocation>
</comment>
<feature type="transmembrane region" description="Helical" evidence="8">
    <location>
        <begin position="100"/>
        <end position="119"/>
    </location>
</feature>
<comment type="similarity">
    <text evidence="2">Belongs to the BCCT transporter (TC 2.A.15) family.</text>
</comment>
<feature type="transmembrane region" description="Helical" evidence="8">
    <location>
        <begin position="59"/>
        <end position="79"/>
    </location>
</feature>
<feature type="transmembrane region" description="Helical" evidence="8">
    <location>
        <begin position="405"/>
        <end position="430"/>
    </location>
</feature>
<feature type="transmembrane region" description="Helical" evidence="8">
    <location>
        <begin position="234"/>
        <end position="254"/>
    </location>
</feature>
<evidence type="ECO:0000313" key="10">
    <source>
        <dbReference type="Proteomes" id="UP001157138"/>
    </source>
</evidence>
<feature type="transmembrane region" description="Helical" evidence="8">
    <location>
        <begin position="21"/>
        <end position="39"/>
    </location>
</feature>
<dbReference type="InterPro" id="IPR000060">
    <property type="entry name" value="BCCT_transptr"/>
</dbReference>
<feature type="transmembrane region" description="Helical" evidence="8">
    <location>
        <begin position="147"/>
        <end position="170"/>
    </location>
</feature>
<accession>A0ABQ6EUD2</accession>
<keyword evidence="4" id="KW-1003">Cell membrane</keyword>
<protein>
    <submittedName>
        <fullName evidence="9">Glycine/betaine ABC transporter</fullName>
    </submittedName>
</protein>
<dbReference type="PANTHER" id="PTHR30047">
    <property type="entry name" value="HIGH-AFFINITY CHOLINE TRANSPORT PROTEIN-RELATED"/>
    <property type="match status" value="1"/>
</dbReference>
<proteinExistence type="inferred from homology"/>
<name>A0ABQ6EUD2_9VIBR</name>
<keyword evidence="10" id="KW-1185">Reference proteome</keyword>
<keyword evidence="5 8" id="KW-0812">Transmembrane</keyword>
<dbReference type="RefSeq" id="WP_284190511.1">
    <property type="nucleotide sequence ID" value="NZ_BSPW01000010.1"/>
</dbReference>
<reference evidence="10" key="1">
    <citation type="journal article" date="2019" name="Int. J. Syst. Evol. Microbiol.">
        <title>The Global Catalogue of Microorganisms (GCM) 10K type strain sequencing project: providing services to taxonomists for standard genome sequencing and annotation.</title>
        <authorList>
            <consortium name="The Broad Institute Genomics Platform"/>
            <consortium name="The Broad Institute Genome Sequencing Center for Infectious Disease"/>
            <person name="Wu L."/>
            <person name="Ma J."/>
        </authorList>
    </citation>
    <scope>NUCLEOTIDE SEQUENCE [LARGE SCALE GENOMIC DNA]</scope>
    <source>
        <strain evidence="10">NBRC 108723</strain>
    </source>
</reference>
<evidence type="ECO:0000313" key="9">
    <source>
        <dbReference type="EMBL" id="GLT16584.1"/>
    </source>
</evidence>
<comment type="caution">
    <text evidence="9">The sequence shown here is derived from an EMBL/GenBank/DDBJ whole genome shotgun (WGS) entry which is preliminary data.</text>
</comment>
<evidence type="ECO:0000256" key="5">
    <source>
        <dbReference type="ARBA" id="ARBA00022692"/>
    </source>
</evidence>
<feature type="transmembrane region" description="Helical" evidence="8">
    <location>
        <begin position="467"/>
        <end position="487"/>
    </location>
</feature>
<evidence type="ECO:0000256" key="3">
    <source>
        <dbReference type="ARBA" id="ARBA00022448"/>
    </source>
</evidence>
<dbReference type="PANTHER" id="PTHR30047:SF7">
    <property type="entry name" value="HIGH-AFFINITY CHOLINE TRANSPORT PROTEIN"/>
    <property type="match status" value="1"/>
</dbReference>
<feature type="transmembrane region" description="Helical" evidence="8">
    <location>
        <begin position="316"/>
        <end position="337"/>
    </location>
</feature>
<dbReference type="Pfam" id="PF02028">
    <property type="entry name" value="BCCT"/>
    <property type="match status" value="1"/>
</dbReference>
<dbReference type="Proteomes" id="UP001157138">
    <property type="component" value="Unassembled WGS sequence"/>
</dbReference>
<organism evidence="9 10">
    <name type="scientific">Vibrio zhanjiangensis</name>
    <dbReference type="NCBI Taxonomy" id="1046128"/>
    <lineage>
        <taxon>Bacteria</taxon>
        <taxon>Pseudomonadati</taxon>
        <taxon>Pseudomonadota</taxon>
        <taxon>Gammaproteobacteria</taxon>
        <taxon>Vibrionales</taxon>
        <taxon>Vibrionaceae</taxon>
        <taxon>Vibrio</taxon>
    </lineage>
</organism>
<evidence type="ECO:0000256" key="6">
    <source>
        <dbReference type="ARBA" id="ARBA00022989"/>
    </source>
</evidence>
<feature type="transmembrane region" description="Helical" evidence="8">
    <location>
        <begin position="442"/>
        <end position="461"/>
    </location>
</feature>
<dbReference type="EMBL" id="BSPW01000010">
    <property type="protein sequence ID" value="GLT16584.1"/>
    <property type="molecule type" value="Genomic_DNA"/>
</dbReference>
<feature type="transmembrane region" description="Helical" evidence="8">
    <location>
        <begin position="261"/>
        <end position="280"/>
    </location>
</feature>